<organism evidence="2">
    <name type="scientific">uncultured Gemmatimonadota bacterium</name>
    <dbReference type="NCBI Taxonomy" id="203437"/>
    <lineage>
        <taxon>Bacteria</taxon>
        <taxon>Pseudomonadati</taxon>
        <taxon>Gemmatimonadota</taxon>
        <taxon>environmental samples</taxon>
    </lineage>
</organism>
<reference evidence="2" key="1">
    <citation type="submission" date="2020-02" db="EMBL/GenBank/DDBJ databases">
        <authorList>
            <person name="Meier V. D."/>
        </authorList>
    </citation>
    <scope>NUCLEOTIDE SEQUENCE</scope>
    <source>
        <strain evidence="2">AVDCRST_MAG68</strain>
    </source>
</reference>
<dbReference type="AlphaFoldDB" id="A0A6J4MQ40"/>
<evidence type="ECO:0000256" key="1">
    <source>
        <dbReference type="SAM" id="MobiDB-lite"/>
    </source>
</evidence>
<feature type="compositionally biased region" description="Basic residues" evidence="1">
    <location>
        <begin position="9"/>
        <end position="21"/>
    </location>
</feature>
<dbReference type="EMBL" id="CADCTW010000211">
    <property type="protein sequence ID" value="CAA9363320.1"/>
    <property type="molecule type" value="Genomic_DNA"/>
</dbReference>
<protein>
    <submittedName>
        <fullName evidence="2">Uncharacterized protein</fullName>
    </submittedName>
</protein>
<name>A0A6J4MQ40_9BACT</name>
<feature type="compositionally biased region" description="Polar residues" evidence="1">
    <location>
        <begin position="25"/>
        <end position="39"/>
    </location>
</feature>
<evidence type="ECO:0000313" key="2">
    <source>
        <dbReference type="EMBL" id="CAA9363320.1"/>
    </source>
</evidence>
<gene>
    <name evidence="2" type="ORF">AVDCRST_MAG68-4641</name>
</gene>
<sequence>MDAIPSRRPALRTHGGPRRVPARPSDSSSCLNDSGGTPE</sequence>
<accession>A0A6J4MQ40</accession>
<proteinExistence type="predicted"/>
<feature type="region of interest" description="Disordered" evidence="1">
    <location>
        <begin position="1"/>
        <end position="39"/>
    </location>
</feature>